<dbReference type="Proteomes" id="UP000887566">
    <property type="component" value="Unplaced"/>
</dbReference>
<dbReference type="WBParaSite" id="PSAMB.scaffold11741size3156.g34367.t1">
    <property type="protein sequence ID" value="PSAMB.scaffold11741size3156.g34367.t1"/>
    <property type="gene ID" value="PSAMB.scaffold11741size3156.g34367"/>
</dbReference>
<dbReference type="InterPro" id="IPR004413">
    <property type="entry name" value="GatB"/>
</dbReference>
<name>A0A914US36_9BILA</name>
<keyword evidence="3" id="KW-0067">ATP-binding</keyword>
<dbReference type="GO" id="GO:0070681">
    <property type="term" value="P:glutaminyl-tRNAGln biosynthesis via transamidation"/>
    <property type="evidence" value="ECO:0007669"/>
    <property type="project" value="TreeGrafter"/>
</dbReference>
<dbReference type="GO" id="GO:0050567">
    <property type="term" value="F:glutaminyl-tRNA synthase (glutamine-hydrolyzing) activity"/>
    <property type="evidence" value="ECO:0007669"/>
    <property type="project" value="TreeGrafter"/>
</dbReference>
<dbReference type="GO" id="GO:0032543">
    <property type="term" value="P:mitochondrial translation"/>
    <property type="evidence" value="ECO:0007669"/>
    <property type="project" value="TreeGrafter"/>
</dbReference>
<keyword evidence="6" id="KW-1185">Reference proteome</keyword>
<evidence type="ECO:0000313" key="7">
    <source>
        <dbReference type="WBParaSite" id="PSAMB.scaffold11741size3156.g34367.t1"/>
    </source>
</evidence>
<dbReference type="InterPro" id="IPR014746">
    <property type="entry name" value="Gln_synth/guanido_kin_cat_dom"/>
</dbReference>
<dbReference type="NCBIfam" id="TIGR00133">
    <property type="entry name" value="gatB"/>
    <property type="match status" value="1"/>
</dbReference>
<evidence type="ECO:0000259" key="5">
    <source>
        <dbReference type="Pfam" id="PF02934"/>
    </source>
</evidence>
<accession>A0A914US36</accession>
<dbReference type="GO" id="GO:0005524">
    <property type="term" value="F:ATP binding"/>
    <property type="evidence" value="ECO:0007669"/>
    <property type="project" value="UniProtKB-KW"/>
</dbReference>
<dbReference type="GO" id="GO:0005739">
    <property type="term" value="C:mitochondrion"/>
    <property type="evidence" value="ECO:0007669"/>
    <property type="project" value="TreeGrafter"/>
</dbReference>
<keyword evidence="1" id="KW-0436">Ligase</keyword>
<feature type="domain" description="Aspartyl/Glutamyl-tRNA(Gln) amidotransferase subunit B/E catalytic" evidence="5">
    <location>
        <begin position="39"/>
        <end position="320"/>
    </location>
</feature>
<protein>
    <submittedName>
        <fullName evidence="7">Aspartyl/Glutamyl-tRNA(Gln) amidotransferase subunit B/E catalytic domain-containing protein</fullName>
    </submittedName>
</protein>
<keyword evidence="4" id="KW-0648">Protein biosynthesis</keyword>
<evidence type="ECO:0000256" key="1">
    <source>
        <dbReference type="ARBA" id="ARBA00022598"/>
    </source>
</evidence>
<evidence type="ECO:0000256" key="3">
    <source>
        <dbReference type="ARBA" id="ARBA00022840"/>
    </source>
</evidence>
<evidence type="ECO:0000313" key="6">
    <source>
        <dbReference type="Proteomes" id="UP000887566"/>
    </source>
</evidence>
<proteinExistence type="predicted"/>
<dbReference type="InterPro" id="IPR006075">
    <property type="entry name" value="Asn/Gln-tRNA_Trfase_suB/E_cat"/>
</dbReference>
<dbReference type="Pfam" id="PF02934">
    <property type="entry name" value="GatB_N"/>
    <property type="match status" value="1"/>
</dbReference>
<dbReference type="SUPFAM" id="SSF55931">
    <property type="entry name" value="Glutamine synthetase/guanido kinase"/>
    <property type="match status" value="1"/>
</dbReference>
<dbReference type="AlphaFoldDB" id="A0A914US36"/>
<evidence type="ECO:0000256" key="4">
    <source>
        <dbReference type="ARBA" id="ARBA00022917"/>
    </source>
</evidence>
<dbReference type="PANTHER" id="PTHR11659">
    <property type="entry name" value="GLUTAMYL-TRNA GLN AMIDOTRANSFERASE SUBUNIT B MITOCHONDRIAL AND PROKARYOTIC PET112-RELATED"/>
    <property type="match status" value="1"/>
</dbReference>
<organism evidence="6 7">
    <name type="scientific">Plectus sambesii</name>
    <dbReference type="NCBI Taxonomy" id="2011161"/>
    <lineage>
        <taxon>Eukaryota</taxon>
        <taxon>Metazoa</taxon>
        <taxon>Ecdysozoa</taxon>
        <taxon>Nematoda</taxon>
        <taxon>Chromadorea</taxon>
        <taxon>Plectida</taxon>
        <taxon>Plectina</taxon>
        <taxon>Plectoidea</taxon>
        <taxon>Plectidae</taxon>
        <taxon>Plectus</taxon>
    </lineage>
</organism>
<dbReference type="NCBIfam" id="NF004012">
    <property type="entry name" value="PRK05477.1-2"/>
    <property type="match status" value="1"/>
</dbReference>
<reference evidence="7" key="1">
    <citation type="submission" date="2022-11" db="UniProtKB">
        <authorList>
            <consortium name="WormBaseParasite"/>
        </authorList>
    </citation>
    <scope>IDENTIFICATION</scope>
</reference>
<dbReference type="InterPro" id="IPR017959">
    <property type="entry name" value="Asn/Gln-tRNA_amidoTrfase_suB/E"/>
</dbReference>
<sequence>MMNICRRRLVRTWDRLLSRSIATEKKRRPLDERSGWEAVIGLEIHAQIASRSKLFSGAATDFDCSVNSAVSLFDCASPGTLPVLNRRCVEAAVAAALALNCRLRTVSSFDRKHYFYADMPAGYQITQQRSPIAVDGHLDFFAYSADEAPVAKRLRIERIQIEMDSGKTVHDLANRRSLVDLNRAGVGLIEIVTDHQLHTGLEAACFAEELRQVLVHIGVCGGEMQKGQLRVDANVSVRRVGEALGVRTEVKNLNSFKFIETAVKYEIDRQYRLLSEGGQVVNETRGYDDEGRTVSMRDKEVRQDYRFMPEPNLPPLRLSDGPSDDPNVVSISSIKQTLPAALADKRRWYIEKIGMDPLVAIYTVNDTARMKFVDDCFADKTCPPIESMAFWLDEYRLALRKHKMDFSTE</sequence>
<dbReference type="PANTHER" id="PTHR11659:SF0">
    <property type="entry name" value="GLUTAMYL-TRNA(GLN) AMIDOTRANSFERASE SUBUNIT B, MITOCHONDRIAL"/>
    <property type="match status" value="1"/>
</dbReference>
<evidence type="ECO:0000256" key="2">
    <source>
        <dbReference type="ARBA" id="ARBA00022741"/>
    </source>
</evidence>
<keyword evidence="2" id="KW-0547">Nucleotide-binding</keyword>
<dbReference type="GO" id="GO:0030956">
    <property type="term" value="C:glutamyl-tRNA(Gln) amidotransferase complex"/>
    <property type="evidence" value="ECO:0007669"/>
    <property type="project" value="TreeGrafter"/>
</dbReference>